<comment type="similarity">
    <text evidence="1">Belongs to the DegT/DnrJ/EryC1 family.</text>
</comment>
<name>A0ABT8GUR7_9BACL</name>
<dbReference type="EC" id="2.6.1.-" evidence="2"/>
<dbReference type="Gene3D" id="3.90.1150.10">
    <property type="entry name" value="Aspartate Aminotransferase, domain 1"/>
    <property type="match status" value="1"/>
</dbReference>
<keyword evidence="1" id="KW-0663">Pyridoxal phosphate</keyword>
<dbReference type="InterPro" id="IPR015421">
    <property type="entry name" value="PyrdxlP-dep_Trfase_major"/>
</dbReference>
<dbReference type="PANTHER" id="PTHR30244:SF42">
    <property type="entry name" value="UDP-2-ACETAMIDO-2-DEOXY-3-OXO-D-GLUCURONATE AMINOTRANSFERASE"/>
    <property type="match status" value="1"/>
</dbReference>
<dbReference type="InterPro" id="IPR015422">
    <property type="entry name" value="PyrdxlP-dep_Trfase_small"/>
</dbReference>
<comment type="caution">
    <text evidence="2">The sequence shown here is derived from an EMBL/GenBank/DDBJ whole genome shotgun (WGS) entry which is preliminary data.</text>
</comment>
<dbReference type="InterPro" id="IPR015424">
    <property type="entry name" value="PyrdxlP-dep_Trfase"/>
</dbReference>
<evidence type="ECO:0000256" key="1">
    <source>
        <dbReference type="RuleBase" id="RU004508"/>
    </source>
</evidence>
<proteinExistence type="inferred from homology"/>
<keyword evidence="3" id="KW-1185">Reference proteome</keyword>
<dbReference type="PANTHER" id="PTHR30244">
    <property type="entry name" value="TRANSAMINASE"/>
    <property type="match status" value="1"/>
</dbReference>
<dbReference type="RefSeq" id="WP_301139458.1">
    <property type="nucleotide sequence ID" value="NZ_JAUHTQ010000016.1"/>
</dbReference>
<sequence>MEFRDLKTQYQKYKQEIDLAVQDVFANANFIGGKEVKELEKQLANYVGVKHCITCANGTDALDLVLMAWEIKEGDAVFVPDFTFFASGEVVSFRGATPVFVDVDRDTFNIDTVKLEEAIIRTIEERKLRPKVIIPVDLFGLPANYPEIERIAEKYDLLVLEDGAQGFGGNINGKKACSFGHAATTSFFPAKPLGCYGDGGAIFTNDDNLARLLNSLKIHGKGEDKYDNVRIGINSRLDTIQAAVLIIKLRAFVNHELGDVNQLYKLYTDRLNGVVETPFIPEGFYSSFAQYTIKLKNKEQRNGLQAHLKEYGIPSMIYYVKPMHRQGAFSNLEHYDKSFIVTNSLCDTVLSLPMHPYLTIDEINEVSDVIIQYIQDNSLKSEVLA</sequence>
<dbReference type="SUPFAM" id="SSF53383">
    <property type="entry name" value="PLP-dependent transferases"/>
    <property type="match status" value="1"/>
</dbReference>
<dbReference type="CDD" id="cd00616">
    <property type="entry name" value="AHBA_syn"/>
    <property type="match status" value="1"/>
</dbReference>
<organism evidence="2 3">
    <name type="scientific">Ureibacillus aquaedulcis</name>
    <dbReference type="NCBI Taxonomy" id="3058421"/>
    <lineage>
        <taxon>Bacteria</taxon>
        <taxon>Bacillati</taxon>
        <taxon>Bacillota</taxon>
        <taxon>Bacilli</taxon>
        <taxon>Bacillales</taxon>
        <taxon>Caryophanaceae</taxon>
        <taxon>Ureibacillus</taxon>
    </lineage>
</organism>
<keyword evidence="2" id="KW-0808">Transferase</keyword>
<evidence type="ECO:0000313" key="3">
    <source>
        <dbReference type="Proteomes" id="UP001172743"/>
    </source>
</evidence>
<dbReference type="EMBL" id="JAUHTQ010000016">
    <property type="protein sequence ID" value="MDN4495142.1"/>
    <property type="molecule type" value="Genomic_DNA"/>
</dbReference>
<evidence type="ECO:0000313" key="2">
    <source>
        <dbReference type="EMBL" id="MDN4495142.1"/>
    </source>
</evidence>
<dbReference type="Pfam" id="PF01041">
    <property type="entry name" value="DegT_DnrJ_EryC1"/>
    <property type="match status" value="1"/>
</dbReference>
<gene>
    <name evidence="2" type="ORF">QYB95_16430</name>
</gene>
<accession>A0ABT8GUR7</accession>
<dbReference type="InterPro" id="IPR000653">
    <property type="entry name" value="DegT/StrS_aminotransferase"/>
</dbReference>
<keyword evidence="2" id="KW-0032">Aminotransferase</keyword>
<dbReference type="PIRSF" id="PIRSF000390">
    <property type="entry name" value="PLP_StrS"/>
    <property type="match status" value="1"/>
</dbReference>
<dbReference type="GO" id="GO:0008483">
    <property type="term" value="F:transaminase activity"/>
    <property type="evidence" value="ECO:0007669"/>
    <property type="project" value="UniProtKB-KW"/>
</dbReference>
<dbReference type="Gene3D" id="3.40.640.10">
    <property type="entry name" value="Type I PLP-dependent aspartate aminotransferase-like (Major domain)"/>
    <property type="match status" value="1"/>
</dbReference>
<reference evidence="2" key="1">
    <citation type="submission" date="2023-07" db="EMBL/GenBank/DDBJ databases">
        <title>Ureibacillus sp. isolated from freshwater well.</title>
        <authorList>
            <person name="Kirdat K."/>
            <person name="Bhatt A."/>
            <person name="Teware R."/>
            <person name="Bhavsar Y."/>
            <person name="Yadav A."/>
        </authorList>
    </citation>
    <scope>NUCLEOTIDE SEQUENCE</scope>
    <source>
        <strain evidence="2">BA0131</strain>
    </source>
</reference>
<dbReference type="Proteomes" id="UP001172743">
    <property type="component" value="Unassembled WGS sequence"/>
</dbReference>
<protein>
    <submittedName>
        <fullName evidence="2">DegT/DnrJ/EryC1/StrS family aminotransferase</fullName>
        <ecNumber evidence="2">2.6.1.-</ecNumber>
    </submittedName>
</protein>